<feature type="compositionally biased region" description="Polar residues" evidence="2">
    <location>
        <begin position="670"/>
        <end position="682"/>
    </location>
</feature>
<dbReference type="Proteomes" id="UP001365542">
    <property type="component" value="Unassembled WGS sequence"/>
</dbReference>
<feature type="region of interest" description="Disordered" evidence="2">
    <location>
        <begin position="22"/>
        <end position="49"/>
    </location>
</feature>
<proteinExistence type="predicted"/>
<dbReference type="EMBL" id="JAVHJO010000001">
    <property type="protein sequence ID" value="KAK6544888.1"/>
    <property type="molecule type" value="Genomic_DNA"/>
</dbReference>
<evidence type="ECO:0000313" key="5">
    <source>
        <dbReference type="Proteomes" id="UP001365542"/>
    </source>
</evidence>
<feature type="compositionally biased region" description="Basic and acidic residues" evidence="2">
    <location>
        <begin position="1063"/>
        <end position="1083"/>
    </location>
</feature>
<dbReference type="InterPro" id="IPR036770">
    <property type="entry name" value="Ankyrin_rpt-contain_sf"/>
</dbReference>
<name>A0AAV9XS52_9PEZI</name>
<feature type="region of interest" description="Disordered" evidence="2">
    <location>
        <begin position="1050"/>
        <end position="1095"/>
    </location>
</feature>
<feature type="compositionally biased region" description="Basic and acidic residues" evidence="2">
    <location>
        <begin position="72"/>
        <end position="83"/>
    </location>
</feature>
<evidence type="ECO:0000256" key="1">
    <source>
        <dbReference type="ARBA" id="ARBA00022737"/>
    </source>
</evidence>
<dbReference type="Gene3D" id="3.40.50.300">
    <property type="entry name" value="P-loop containing nucleotide triphosphate hydrolases"/>
    <property type="match status" value="1"/>
</dbReference>
<dbReference type="PANTHER" id="PTHR10039:SF17">
    <property type="entry name" value="FUNGAL STAND N-TERMINAL GOODBYE DOMAIN-CONTAINING PROTEIN-RELATED"/>
    <property type="match status" value="1"/>
</dbReference>
<dbReference type="InterPro" id="IPR056884">
    <property type="entry name" value="NPHP3-like_N"/>
</dbReference>
<evidence type="ECO:0000259" key="3">
    <source>
        <dbReference type="Pfam" id="PF24883"/>
    </source>
</evidence>
<feature type="compositionally biased region" description="Basic and acidic residues" evidence="2">
    <location>
        <begin position="516"/>
        <end position="526"/>
    </location>
</feature>
<protein>
    <recommendedName>
        <fullName evidence="3">Nephrocystin 3-like N-terminal domain-containing protein</fullName>
    </recommendedName>
</protein>
<dbReference type="PANTHER" id="PTHR10039">
    <property type="entry name" value="AMELOGENIN"/>
    <property type="match status" value="1"/>
</dbReference>
<feature type="domain" description="Nephrocystin 3-like N-terminal" evidence="3">
    <location>
        <begin position="473"/>
        <end position="660"/>
    </location>
</feature>
<comment type="caution">
    <text evidence="4">The sequence shown here is derived from an EMBL/GenBank/DDBJ whole genome shotgun (WGS) entry which is preliminary data.</text>
</comment>
<dbReference type="Pfam" id="PF24883">
    <property type="entry name" value="NPHP3_N"/>
    <property type="match status" value="1"/>
</dbReference>
<feature type="region of interest" description="Disordered" evidence="2">
    <location>
        <begin position="67"/>
        <end position="96"/>
    </location>
</feature>
<dbReference type="Gene3D" id="1.25.40.20">
    <property type="entry name" value="Ankyrin repeat-containing domain"/>
    <property type="match status" value="1"/>
</dbReference>
<feature type="region of interest" description="Disordered" evidence="2">
    <location>
        <begin position="505"/>
        <end position="526"/>
    </location>
</feature>
<evidence type="ECO:0000256" key="2">
    <source>
        <dbReference type="SAM" id="MobiDB-lite"/>
    </source>
</evidence>
<accession>A0AAV9XS52</accession>
<keyword evidence="5" id="KW-1185">Reference proteome</keyword>
<evidence type="ECO:0000313" key="4">
    <source>
        <dbReference type="EMBL" id="KAK6544888.1"/>
    </source>
</evidence>
<feature type="region of interest" description="Disordered" evidence="2">
    <location>
        <begin position="663"/>
        <end position="688"/>
    </location>
</feature>
<sequence length="1522" mass="173851">MSAMVAVQKEVLSLVVTTGNVEPSRVPAALTPSTPGPTALDGKSDDSEIPSSCWEYAKISFRKELVAGSAESAKEDSKKDAQSSKKTTKSSQKLVKREEEVAKLNRDIDAFLGQKKSLTSIIKSAEELVKNVEKRYPETLVKCLRIMEKTKEFGDSVLSSAPPIASAVWYGFGLLLNGVMMDVNRCERICDLCYQLSQIVLTCRVFEHKCRDKDLAGDPEVILGALDSISGVLAAALRFIWFADQKFQHLEDKLKGKNIVETGKAMLHAGKAQAKSIWDDHTRSSYELLTLKYHELMSIQQLAFNEIVLTALRDANVRATKAMEYIEDVLFPTMENTRKLVEGVKEMFSYHIELTQEIAADTKDMKGTVNRLKNIMDDAEKKQVITDYWHNSLRARQKDAHTNLLKLTLAPLQLNDIEGSDFGSWLFADDIYENWKHDTSNMTTQPVEGVSVKEDTAQDLCADTSPNAENNSKSSVKPILYLRGDAGFGKSVIMALAIRRLREETKKGKPVQGPRQENEPHIREMGPDKDCLRPVVLFFFFKKGDSSTQLATIAARSLLAQLFNPKYIEPQILGAMWEAVTELNKPQPESGETEAEQPKDRFSYIIGQLEKAAKTIGRRVYLVIDGLDECVDDQQQEILPCLTQLARTSHGIFRILISSRKNDRSRSSSTGGLASRASSNSDSPKDHEHSEDAIIWNINSATNSRDMLSFLNTSLRGLMQRSRLKECFVMDGDKYTLKIKPTYTKFEAIIEKMALHIQERSKGMFTYSAMTITSLRQPSELSLSQRIKDLPGGMDQIYSSQLKALADAERKLIMLALNRIYWSNVCSVEMHTLEIVQQFKRYYDTEPTQAPTDDFDYDHILDNAFEGHSKAAGDGELGDDDVISDNTVEKPKPANTRMPLQHRSSSFYHEHHMTTQMDNPEVADIIYHLNQAGRDFFKFSNDDRNIEFIHTSVREWIDRQTKSEKTRRQNVQTNPILYKQNDEFIFKVSLPRAEIASMSGSMFDSARYAHLSILTYILQVLTHKRFQDAYMPDYKLPHRISKLFLRQQNEGTQLEENDSTTYNEDKVEGKTEEAVHAEDKSPGEPETQTSENKGRKVPWRGEIHHWILHMRRLSDAWPQNKRKGQEWERLFELLEAFTQLKTFWRWSIQYRQFKEEISLMQAQTEWLFWGPMHFSASLELEIYEQFLLSRSQCLDSFCQDLGATNPLHYEDIFYCPERVKELIQTRAYDISSPREGDGRTPFMICLCLVYPEKESATSNGTILYKRLLDSLTILANSDAEMGLDTLFPEEPQLPLHRIMKLGDNSLFREVTKNQSFHRYLSCQDDELRTVLHTIFWPLGELQLPSNLQTIFGKRLLELGANPNAEDMRSRMPLYGAVRSKNIEAVKLLLEFEYPDGKKVIVDDTDDVGETALISLVSIIRDEDFKIGLEIIDVLIEHGASLDAPPNSRVRAPFLSALWNENPEYVDRILYHQARVSPDSREYLFVRDQDYDPALHCALYDWDEPALKMIRCLLEHTSIAHDD</sequence>
<organism evidence="4 5">
    <name type="scientific">Orbilia ellipsospora</name>
    <dbReference type="NCBI Taxonomy" id="2528407"/>
    <lineage>
        <taxon>Eukaryota</taxon>
        <taxon>Fungi</taxon>
        <taxon>Dikarya</taxon>
        <taxon>Ascomycota</taxon>
        <taxon>Pezizomycotina</taxon>
        <taxon>Orbiliomycetes</taxon>
        <taxon>Orbiliales</taxon>
        <taxon>Orbiliaceae</taxon>
        <taxon>Orbilia</taxon>
    </lineage>
</organism>
<reference evidence="4 5" key="1">
    <citation type="submission" date="2019-10" db="EMBL/GenBank/DDBJ databases">
        <authorList>
            <person name="Palmer J.M."/>
        </authorList>
    </citation>
    <scope>NUCLEOTIDE SEQUENCE [LARGE SCALE GENOMIC DNA]</scope>
    <source>
        <strain evidence="4 5">TWF694</strain>
    </source>
</reference>
<dbReference type="InterPro" id="IPR027417">
    <property type="entry name" value="P-loop_NTPase"/>
</dbReference>
<feature type="region of interest" description="Disordered" evidence="2">
    <location>
        <begin position="868"/>
        <end position="899"/>
    </location>
</feature>
<dbReference type="SUPFAM" id="SSF48403">
    <property type="entry name" value="Ankyrin repeat"/>
    <property type="match status" value="1"/>
</dbReference>
<gene>
    <name evidence="4" type="ORF">TWF694_001567</name>
</gene>
<keyword evidence="1" id="KW-0677">Repeat</keyword>